<organism evidence="4 5">
    <name type="scientific">Polarella glacialis</name>
    <name type="common">Dinoflagellate</name>
    <dbReference type="NCBI Taxonomy" id="89957"/>
    <lineage>
        <taxon>Eukaryota</taxon>
        <taxon>Sar</taxon>
        <taxon>Alveolata</taxon>
        <taxon>Dinophyceae</taxon>
        <taxon>Suessiales</taxon>
        <taxon>Suessiaceae</taxon>
        <taxon>Polarella</taxon>
    </lineage>
</organism>
<keyword evidence="1" id="KW-0812">Transmembrane</keyword>
<keyword evidence="6" id="KW-1185">Reference proteome</keyword>
<keyword evidence="1" id="KW-1133">Transmembrane helix</keyword>
<name>A0A813LTZ7_POLGL</name>
<evidence type="ECO:0000313" key="4">
    <source>
        <dbReference type="EMBL" id="CAE8739740.1"/>
    </source>
</evidence>
<evidence type="ECO:0000313" key="5">
    <source>
        <dbReference type="Proteomes" id="UP000626109"/>
    </source>
</evidence>
<evidence type="ECO:0000313" key="6">
    <source>
        <dbReference type="Proteomes" id="UP000654075"/>
    </source>
</evidence>
<keyword evidence="1" id="KW-0472">Membrane</keyword>
<accession>A0A813LTZ7</accession>
<dbReference type="Proteomes" id="UP000654075">
    <property type="component" value="Unassembled WGS sequence"/>
</dbReference>
<dbReference type="AlphaFoldDB" id="A0A813LTZ7"/>
<dbReference type="EMBL" id="CAJNNV010002386">
    <property type="protein sequence ID" value="CAE8587076.1"/>
    <property type="molecule type" value="Genomic_DNA"/>
</dbReference>
<evidence type="ECO:0000313" key="2">
    <source>
        <dbReference type="EMBL" id="CAE8587076.1"/>
    </source>
</evidence>
<dbReference type="EMBL" id="CAJNNW010037148">
    <property type="protein sequence ID" value="CAE8739740.1"/>
    <property type="molecule type" value="Genomic_DNA"/>
</dbReference>
<proteinExistence type="predicted"/>
<comment type="caution">
    <text evidence="4">The sequence shown here is derived from an EMBL/GenBank/DDBJ whole genome shotgun (WGS) entry which is preliminary data.</text>
</comment>
<reference evidence="4" key="1">
    <citation type="submission" date="2021-02" db="EMBL/GenBank/DDBJ databases">
        <authorList>
            <person name="Dougan E. K."/>
            <person name="Rhodes N."/>
            <person name="Thang M."/>
            <person name="Chan C."/>
        </authorList>
    </citation>
    <scope>NUCLEOTIDE SEQUENCE</scope>
</reference>
<feature type="transmembrane region" description="Helical" evidence="1">
    <location>
        <begin position="172"/>
        <end position="190"/>
    </location>
</feature>
<evidence type="ECO:0000256" key="1">
    <source>
        <dbReference type="SAM" id="Phobius"/>
    </source>
</evidence>
<gene>
    <name evidence="3" type="ORF">PGLA1383_LOCUS38841</name>
    <name evidence="2" type="ORF">PGLA1383_LOCUS5918</name>
    <name evidence="4" type="ORF">PGLA2088_LOCUS49745</name>
</gene>
<protein>
    <submittedName>
        <fullName evidence="4">Uncharacterized protein</fullName>
    </submittedName>
</protein>
<dbReference type="EMBL" id="CAJNNV010027707">
    <property type="protein sequence ID" value="CAE8621320.1"/>
    <property type="molecule type" value="Genomic_DNA"/>
</dbReference>
<dbReference type="Proteomes" id="UP000626109">
    <property type="component" value="Unassembled WGS sequence"/>
</dbReference>
<sequence>MSVNLHGLGPAGPMPGVGGFSSGSGGSPSGSGGLAASGGSARAIVDRASGVAQDLIAALPSSLSAVPGDPAIASKAGFVAGVSLMLASVLGASGILEMEASSISHLSNTYVFLIAALAAVVEVETAPWIPQSATIAREVILGQARFLGTSAGMTGLQLVLCSLALAQGSVGYILLGLPALVAAVLDALVWHARSMSAQSAGDGSGLIDGQLDPMARSEF</sequence>
<evidence type="ECO:0000313" key="3">
    <source>
        <dbReference type="EMBL" id="CAE8621320.1"/>
    </source>
</evidence>